<dbReference type="OrthoDB" id="1122493at2"/>
<evidence type="ECO:0000256" key="6">
    <source>
        <dbReference type="ARBA" id="ARBA00022927"/>
    </source>
</evidence>
<keyword evidence="9 10" id="KW-0472">Membrane</keyword>
<gene>
    <name evidence="12" type="ORF">SAMN05421640_3393</name>
</gene>
<dbReference type="GO" id="GO:0015450">
    <property type="term" value="F:protein-transporting ATPase activity"/>
    <property type="evidence" value="ECO:0007669"/>
    <property type="project" value="UniProtKB-UniRule"/>
</dbReference>
<evidence type="ECO:0000256" key="2">
    <source>
        <dbReference type="ARBA" id="ARBA00008445"/>
    </source>
</evidence>
<name>A0A239LQ46_EKHLU</name>
<dbReference type="AlphaFoldDB" id="A0A239LQ46"/>
<feature type="compositionally biased region" description="Polar residues" evidence="11">
    <location>
        <begin position="77"/>
        <end position="94"/>
    </location>
</feature>
<proteinExistence type="inferred from homology"/>
<dbReference type="Proteomes" id="UP000198393">
    <property type="component" value="Unassembled WGS sequence"/>
</dbReference>
<evidence type="ECO:0000256" key="4">
    <source>
        <dbReference type="ARBA" id="ARBA00022475"/>
    </source>
</evidence>
<comment type="caution">
    <text evidence="10">Lacks conserved residue(s) required for the propagation of feature annotation.</text>
</comment>
<dbReference type="PANTHER" id="PTHR34182">
    <property type="entry name" value="PROTEIN-EXPORT MEMBRANE PROTEIN SECG"/>
    <property type="match status" value="1"/>
</dbReference>
<feature type="compositionally biased region" description="Polar residues" evidence="11">
    <location>
        <begin position="105"/>
        <end position="124"/>
    </location>
</feature>
<dbReference type="GO" id="GO:0065002">
    <property type="term" value="P:intracellular protein transmembrane transport"/>
    <property type="evidence" value="ECO:0007669"/>
    <property type="project" value="TreeGrafter"/>
</dbReference>
<sequence>MYGIIVTLIVIVAVLLILVVLAQNPKGGGLSSQFGGSGTTQLMGVKKTGDLLEKLTWGFAIALLVLSVSTNFIQPTQDEGGLTSPNIDNAQNAQPVIPQGIQPADSDNSSLQDLTQGDSDSTGN</sequence>
<keyword evidence="4 10" id="KW-1003">Cell membrane</keyword>
<evidence type="ECO:0000256" key="3">
    <source>
        <dbReference type="ARBA" id="ARBA00022448"/>
    </source>
</evidence>
<keyword evidence="3 10" id="KW-0813">Transport</keyword>
<keyword evidence="5 10" id="KW-0812">Transmembrane</keyword>
<accession>A0A239LQ46</accession>
<dbReference type="InterPro" id="IPR004692">
    <property type="entry name" value="SecG"/>
</dbReference>
<dbReference type="GO" id="GO:0005886">
    <property type="term" value="C:plasma membrane"/>
    <property type="evidence" value="ECO:0007669"/>
    <property type="project" value="UniProtKB-SubCell"/>
</dbReference>
<dbReference type="RefSeq" id="WP_089358048.1">
    <property type="nucleotide sequence ID" value="NZ_FZPD01000005.1"/>
</dbReference>
<reference evidence="12 13" key="1">
    <citation type="submission" date="2017-06" db="EMBL/GenBank/DDBJ databases">
        <authorList>
            <person name="Kim H.J."/>
            <person name="Triplett B.A."/>
        </authorList>
    </citation>
    <scope>NUCLEOTIDE SEQUENCE [LARGE SCALE GENOMIC DNA]</scope>
    <source>
        <strain evidence="12 13">DSM 19307</strain>
    </source>
</reference>
<dbReference type="PANTHER" id="PTHR34182:SF1">
    <property type="entry name" value="PROTEIN-EXPORT MEMBRANE PROTEIN SECG"/>
    <property type="match status" value="1"/>
</dbReference>
<dbReference type="PRINTS" id="PR01651">
    <property type="entry name" value="SECGEXPORT"/>
</dbReference>
<keyword evidence="13" id="KW-1185">Reference proteome</keyword>
<dbReference type="EMBL" id="FZPD01000005">
    <property type="protein sequence ID" value="SNT31764.1"/>
    <property type="molecule type" value="Genomic_DNA"/>
</dbReference>
<evidence type="ECO:0000256" key="7">
    <source>
        <dbReference type="ARBA" id="ARBA00022989"/>
    </source>
</evidence>
<keyword evidence="7 10" id="KW-1133">Transmembrane helix</keyword>
<dbReference type="NCBIfam" id="TIGR00810">
    <property type="entry name" value="secG"/>
    <property type="match status" value="1"/>
</dbReference>
<evidence type="ECO:0000256" key="11">
    <source>
        <dbReference type="SAM" id="MobiDB-lite"/>
    </source>
</evidence>
<dbReference type="Pfam" id="PF03840">
    <property type="entry name" value="SecG"/>
    <property type="match status" value="1"/>
</dbReference>
<comment type="similarity">
    <text evidence="2 10">Belongs to the SecG family.</text>
</comment>
<comment type="subcellular location">
    <subcellularLocation>
        <location evidence="1 10">Cell membrane</location>
        <topology evidence="1 10">Multi-pass membrane protein</topology>
    </subcellularLocation>
</comment>
<evidence type="ECO:0000256" key="9">
    <source>
        <dbReference type="ARBA" id="ARBA00023136"/>
    </source>
</evidence>
<dbReference type="GO" id="GO:0009306">
    <property type="term" value="P:protein secretion"/>
    <property type="evidence" value="ECO:0007669"/>
    <property type="project" value="UniProtKB-UniRule"/>
</dbReference>
<dbReference type="GO" id="GO:0043952">
    <property type="term" value="P:protein transport by the Sec complex"/>
    <property type="evidence" value="ECO:0007669"/>
    <property type="project" value="TreeGrafter"/>
</dbReference>
<evidence type="ECO:0000256" key="1">
    <source>
        <dbReference type="ARBA" id="ARBA00004651"/>
    </source>
</evidence>
<evidence type="ECO:0000313" key="13">
    <source>
        <dbReference type="Proteomes" id="UP000198393"/>
    </source>
</evidence>
<feature type="region of interest" description="Disordered" evidence="11">
    <location>
        <begin position="77"/>
        <end position="124"/>
    </location>
</feature>
<evidence type="ECO:0000256" key="10">
    <source>
        <dbReference type="RuleBase" id="RU365087"/>
    </source>
</evidence>
<comment type="function">
    <text evidence="10">Involved in protein export. Participates in an early event of protein translocation.</text>
</comment>
<feature type="transmembrane region" description="Helical" evidence="10">
    <location>
        <begin position="55"/>
        <end position="73"/>
    </location>
</feature>
<protein>
    <recommendedName>
        <fullName evidence="10">Protein-export membrane protein SecG</fullName>
    </recommendedName>
</protein>
<keyword evidence="6 10" id="KW-0653">Protein transport</keyword>
<keyword evidence="8 10" id="KW-0811">Translocation</keyword>
<evidence type="ECO:0000256" key="5">
    <source>
        <dbReference type="ARBA" id="ARBA00022692"/>
    </source>
</evidence>
<organism evidence="12 13">
    <name type="scientific">Ekhidna lutea</name>
    <dbReference type="NCBI Taxonomy" id="447679"/>
    <lineage>
        <taxon>Bacteria</taxon>
        <taxon>Pseudomonadati</taxon>
        <taxon>Bacteroidota</taxon>
        <taxon>Cytophagia</taxon>
        <taxon>Cytophagales</taxon>
        <taxon>Reichenbachiellaceae</taxon>
        <taxon>Ekhidna</taxon>
    </lineage>
</organism>
<evidence type="ECO:0000256" key="8">
    <source>
        <dbReference type="ARBA" id="ARBA00023010"/>
    </source>
</evidence>
<evidence type="ECO:0000313" key="12">
    <source>
        <dbReference type="EMBL" id="SNT31764.1"/>
    </source>
</evidence>